<gene>
    <name evidence="8" type="ORF">BJ125_1313</name>
    <name evidence="9" type="ORF">SAMN05892882_1313</name>
</gene>
<keyword evidence="4" id="KW-0560">Oxidoreductase</keyword>
<dbReference type="Pfam" id="PF00067">
    <property type="entry name" value="p450"/>
    <property type="match status" value="1"/>
</dbReference>
<dbReference type="PROSITE" id="PS00086">
    <property type="entry name" value="CYTOCHROME_P450"/>
    <property type="match status" value="1"/>
</dbReference>
<reference evidence="9 10" key="1">
    <citation type="submission" date="2017-08" db="EMBL/GenBank/DDBJ databases">
        <authorList>
            <person name="de Groot N.N."/>
        </authorList>
    </citation>
    <scope>NUCLEOTIDE SEQUENCE [LARGE SCALE GENOMIC DNA]</scope>
    <source>
        <strain evidence="9 10">JA575</strain>
    </source>
</reference>
<dbReference type="RefSeq" id="WP_114360546.1">
    <property type="nucleotide sequence ID" value="NZ_QRDT01000031.1"/>
</dbReference>
<accession>A0A336JTQ8</accession>
<dbReference type="GO" id="GO:0004601">
    <property type="term" value="F:peroxidase activity"/>
    <property type="evidence" value="ECO:0007669"/>
    <property type="project" value="UniProtKB-KW"/>
</dbReference>
<evidence type="ECO:0000313" key="10">
    <source>
        <dbReference type="Proteomes" id="UP000252631"/>
    </source>
</evidence>
<evidence type="ECO:0000256" key="4">
    <source>
        <dbReference type="ARBA" id="ARBA00023002"/>
    </source>
</evidence>
<keyword evidence="5" id="KW-0408">Iron</keyword>
<keyword evidence="6" id="KW-0472">Membrane</keyword>
<keyword evidence="11" id="KW-1185">Reference proteome</keyword>
<dbReference type="InterPro" id="IPR048328">
    <property type="entry name" value="Dyp_perox_C"/>
</dbReference>
<dbReference type="SUPFAM" id="SSF48264">
    <property type="entry name" value="Cytochrome P450"/>
    <property type="match status" value="1"/>
</dbReference>
<evidence type="ECO:0000313" key="9">
    <source>
        <dbReference type="EMBL" id="SSW93147.1"/>
    </source>
</evidence>
<dbReference type="PANTHER" id="PTHR30521">
    <property type="entry name" value="DEFERROCHELATASE/PEROXIDASE"/>
    <property type="match status" value="1"/>
</dbReference>
<organism evidence="9 10">
    <name type="scientific">Rhodopseudomonas pentothenatexigens</name>
    <dbReference type="NCBI Taxonomy" id="999699"/>
    <lineage>
        <taxon>Bacteria</taxon>
        <taxon>Pseudomonadati</taxon>
        <taxon>Pseudomonadota</taxon>
        <taxon>Alphaproteobacteria</taxon>
        <taxon>Hyphomicrobiales</taxon>
        <taxon>Nitrobacteraceae</taxon>
        <taxon>Rhodopseudomonas</taxon>
    </lineage>
</organism>
<dbReference type="InterPro" id="IPR036396">
    <property type="entry name" value="Cyt_P450_sf"/>
</dbReference>
<proteinExistence type="predicted"/>
<dbReference type="SUPFAM" id="SSF54909">
    <property type="entry name" value="Dimeric alpha+beta barrel"/>
    <property type="match status" value="1"/>
</dbReference>
<dbReference type="Pfam" id="PF20628">
    <property type="entry name" value="Dyp_perox_C"/>
    <property type="match status" value="1"/>
</dbReference>
<dbReference type="EMBL" id="QRDT01000031">
    <property type="protein sequence ID" value="RED25535.1"/>
    <property type="molecule type" value="Genomic_DNA"/>
</dbReference>
<evidence type="ECO:0000313" key="11">
    <source>
        <dbReference type="Proteomes" id="UP000256343"/>
    </source>
</evidence>
<dbReference type="EMBL" id="UFQQ01000031">
    <property type="protein sequence ID" value="SSW93147.1"/>
    <property type="molecule type" value="Genomic_DNA"/>
</dbReference>
<keyword evidence="6" id="KW-0812">Transmembrane</keyword>
<dbReference type="GO" id="GO:0016705">
    <property type="term" value="F:oxidoreductase activity, acting on paired donors, with incorporation or reduction of molecular oxygen"/>
    <property type="evidence" value="ECO:0007669"/>
    <property type="project" value="InterPro"/>
</dbReference>
<dbReference type="GO" id="GO:0004497">
    <property type="term" value="F:monooxygenase activity"/>
    <property type="evidence" value="ECO:0007669"/>
    <property type="project" value="InterPro"/>
</dbReference>
<evidence type="ECO:0000313" key="8">
    <source>
        <dbReference type="EMBL" id="RED25535.1"/>
    </source>
</evidence>
<dbReference type="Proteomes" id="UP000252631">
    <property type="component" value="Unassembled WGS sequence"/>
</dbReference>
<dbReference type="InterPro" id="IPR017972">
    <property type="entry name" value="Cyt_P450_CS"/>
</dbReference>
<keyword evidence="6" id="KW-1133">Transmembrane helix</keyword>
<dbReference type="GO" id="GO:0005506">
    <property type="term" value="F:iron ion binding"/>
    <property type="evidence" value="ECO:0007669"/>
    <property type="project" value="InterPro"/>
</dbReference>
<dbReference type="GO" id="GO:0020037">
    <property type="term" value="F:heme binding"/>
    <property type="evidence" value="ECO:0007669"/>
    <property type="project" value="InterPro"/>
</dbReference>
<feature type="transmembrane region" description="Helical" evidence="6">
    <location>
        <begin position="734"/>
        <end position="756"/>
    </location>
</feature>
<comment type="cofactor">
    <cofactor evidence="1">
        <name>heme b</name>
        <dbReference type="ChEBI" id="CHEBI:60344"/>
    </cofactor>
</comment>
<dbReference type="InterPro" id="IPR001128">
    <property type="entry name" value="Cyt_P450"/>
</dbReference>
<dbReference type="PANTHER" id="PTHR30521:SF5">
    <property type="entry name" value="BLR4509 PROTEIN"/>
    <property type="match status" value="1"/>
</dbReference>
<protein>
    <submittedName>
        <fullName evidence="9">Cytochrome P450</fullName>
    </submittedName>
</protein>
<evidence type="ECO:0000259" key="7">
    <source>
        <dbReference type="Pfam" id="PF20628"/>
    </source>
</evidence>
<dbReference type="InterPro" id="IPR011008">
    <property type="entry name" value="Dimeric_a/b-barrel"/>
</dbReference>
<dbReference type="OrthoDB" id="236246at2"/>
<keyword evidence="2" id="KW-0575">Peroxidase</keyword>
<dbReference type="Gene3D" id="1.10.630.10">
    <property type="entry name" value="Cytochrome P450"/>
    <property type="match status" value="1"/>
</dbReference>
<dbReference type="Proteomes" id="UP000256343">
    <property type="component" value="Unassembled WGS sequence"/>
</dbReference>
<sequence>MDTKYDNSFARILSYPERSNITQRDFGLDRIPPTGWFGKLAARWTKAALRYLLLPLFRRIPPIIKFRGIHWVVRYDDVEAVLRDPDAFNVPFGLEMTLLAGGTNFALGDDGELHARQRAVMKQIWATIDLDSDVREPARQIAGWLLADAGGEIDAIKDLFTRVATETCLKLYGLTAENADEFAEFAMSTTALLFADPSGESEVRIQAMYGAERLRDIIDRNYDRLFGAPDNSILGRLIAIAKSEPEQIGGVKADSAARRGEIRALLFGLITGFVPTNTMSAGHILEELTFRPSVFGDAVRLSREAEAARRSAGPQSADYLAKRDALQALLFEAARFNPALFPGQFRVRTGRPLNSGGGGRLSGIPPGETVIAATASALMDAAKFPRPYDFDPGRFAGRPAPRNLMFGIGEHDCIGEELAKAIIVELFQVLLAQNNIRFASKSPRLMRAGPFPRHMLLRYDPDTGQRRQSMICCAVPLAANAPIDEVRALLRSFGHPKRPRATQADATRAASIDRAFRETGIVHFASINVIDLGTATEPRHHLLVELNVDGAEEAALSKIVQKVGDQVFQPLMKYVDAGQPPMPAEALLKRRRIKLHTWPWGAIGVNFPGTADFSVAQIADEDGLYDEVKSIVDSARTGRNIPNARAAIDGDGGRYVLREARRQLAGTRFAPLLVRPSARLPAFSKWTDFSFEEFVARAVTTPNLVALYAAFIVATVLVPLFGWWLFAATIPVTYVVFWMTPALGLVTLAIAFLYWLRHREAIERPEDLPPAHDHMRRLLATEDIPGYVQNHLTSVTELKSGPFRKLTMALSLQIIKQMVRIWFRPGFVTDFATIHYAKWFRVPGTQKLIFQSNYDGSWESYLEDFITKVHGGQTAAWNNGVGFPRTNWFYFDGARDGDRFKRWVRRQQVETLFWYSRFPHLTTEQIRANALVREGLARARTSAEAQAWEDLIHSPPRPRDTIQSEQVQSILFGGLGRLGQARGHLVKFGDPELARGWIRTIAETSYNAETISVRPDGPALALGDYSPDEDAVFIAFTAAGLRTLGFPEGNQLEGFGTLPLPFVDGMAKRSNILGDVGANAPDHWQWSDAPDDAKVCHAIVLHYGSVQSDAQRAAFEKQDEELLTMLAAAGMTAQTIKMSMSRKRGDHREPFGFVDSVSQPVMRGTRQFGKGDFAPDDVVAPGEFLLGYKDTRGYYPPSPTVSQTRDDYNDLPPLQDAIPDRFPEFNNSGLSELRDFGRNGSFLVIRQLEQDVDAFNGYVRLQAEKLVSNRYFSTSLRVRNPGIPDHLFAADHLHAEISGKIGTSADSHGSTDMNVTMNDLTDVGGLTVNPAQRSSSAYDVRLAEELIAAKLMGRWRDGSSLVRNPMMSRSQQNKYVFFAELRKRIMMERRILDDPDAEGRALTFDELVPSGDGLMSVIWDAQSDELIRQVIRNVRKALPSIEVPLELLAPVKPDNDFRHGTDDPQGLACPIVSHVRKSNPRDSFRPGSPLQLEINNRHRILRRGRTYQSANGEDAGTFFMCFNANIERQFEFIQQTWSNSRTFSGLRNCPDPIISAKTDHDRFILPTSDLVFSLPLDARPQQDSGHAKVHADFVKVVGGGYFFLPSLQALRFIARPVRTNHACDNFQ</sequence>
<name>A0A336JTQ8_9BRAD</name>
<evidence type="ECO:0000256" key="3">
    <source>
        <dbReference type="ARBA" id="ARBA00022723"/>
    </source>
</evidence>
<evidence type="ECO:0000256" key="2">
    <source>
        <dbReference type="ARBA" id="ARBA00022559"/>
    </source>
</evidence>
<evidence type="ECO:0000256" key="6">
    <source>
        <dbReference type="SAM" id="Phobius"/>
    </source>
</evidence>
<feature type="transmembrane region" description="Helical" evidence="6">
    <location>
        <begin position="705"/>
        <end position="727"/>
    </location>
</feature>
<reference evidence="8 11" key="2">
    <citation type="submission" date="2018-07" db="EMBL/GenBank/DDBJ databases">
        <title>Genomic Encyclopedia of Archaeal and Bacterial Type Strains, Phase II (KMG-II): from individual species to whole genera.</title>
        <authorList>
            <person name="Goeker M."/>
        </authorList>
    </citation>
    <scope>NUCLEOTIDE SEQUENCE [LARGE SCALE GENOMIC DNA]</scope>
    <source>
        <strain evidence="8 11">JA575</strain>
    </source>
</reference>
<dbReference type="GO" id="GO:0005829">
    <property type="term" value="C:cytosol"/>
    <property type="evidence" value="ECO:0007669"/>
    <property type="project" value="TreeGrafter"/>
</dbReference>
<evidence type="ECO:0000256" key="1">
    <source>
        <dbReference type="ARBA" id="ARBA00001970"/>
    </source>
</evidence>
<dbReference type="InterPro" id="IPR006314">
    <property type="entry name" value="Dyp_peroxidase"/>
</dbReference>
<evidence type="ECO:0000256" key="5">
    <source>
        <dbReference type="ARBA" id="ARBA00023004"/>
    </source>
</evidence>
<keyword evidence="3" id="KW-0479">Metal-binding</keyword>
<feature type="domain" description="Dyp-type peroxidase C-terminal" evidence="7">
    <location>
        <begin position="1495"/>
        <end position="1537"/>
    </location>
</feature>
<dbReference type="PROSITE" id="PS51404">
    <property type="entry name" value="DYP_PEROXIDASE"/>
    <property type="match status" value="1"/>
</dbReference>